<evidence type="ECO:0000259" key="9">
    <source>
        <dbReference type="SMART" id="SM00387"/>
    </source>
</evidence>
<comment type="catalytic activity">
    <reaction evidence="1">
        <text>ATP + protein L-histidine = ADP + protein N-phospho-L-histidine.</text>
        <dbReference type="EC" id="2.7.13.3"/>
    </reaction>
</comment>
<evidence type="ECO:0000256" key="7">
    <source>
        <dbReference type="ARBA" id="ARBA00022840"/>
    </source>
</evidence>
<organism evidence="10 11">
    <name type="scientific">Desulforamulus aquiferis</name>
    <dbReference type="NCBI Taxonomy" id="1397668"/>
    <lineage>
        <taxon>Bacteria</taxon>
        <taxon>Bacillati</taxon>
        <taxon>Bacillota</taxon>
        <taxon>Clostridia</taxon>
        <taxon>Eubacteriales</taxon>
        <taxon>Peptococcaceae</taxon>
        <taxon>Desulforamulus</taxon>
    </lineage>
</organism>
<dbReference type="EC" id="2.7.13.3" evidence="2"/>
<dbReference type="CDD" id="cd16917">
    <property type="entry name" value="HATPase_UhpB-NarQ-NarX-like"/>
    <property type="match status" value="1"/>
</dbReference>
<evidence type="ECO:0000256" key="4">
    <source>
        <dbReference type="ARBA" id="ARBA00022679"/>
    </source>
</evidence>
<dbReference type="Pfam" id="PF02518">
    <property type="entry name" value="HATPase_c"/>
    <property type="match status" value="1"/>
</dbReference>
<dbReference type="PANTHER" id="PTHR24421">
    <property type="entry name" value="NITRATE/NITRITE SENSOR PROTEIN NARX-RELATED"/>
    <property type="match status" value="1"/>
</dbReference>
<gene>
    <name evidence="10" type="ORF">P6N53_15235</name>
</gene>
<protein>
    <recommendedName>
        <fullName evidence="2">histidine kinase</fullName>
        <ecNumber evidence="2">2.7.13.3</ecNumber>
    </recommendedName>
</protein>
<dbReference type="GO" id="GO:0016020">
    <property type="term" value="C:membrane"/>
    <property type="evidence" value="ECO:0007669"/>
    <property type="project" value="InterPro"/>
</dbReference>
<reference evidence="10" key="2">
    <citation type="submission" date="2023-03" db="EMBL/GenBank/DDBJ databases">
        <authorList>
            <person name="Zhang Z."/>
        </authorList>
    </citation>
    <scope>NUCLEOTIDE SEQUENCE</scope>
    <source>
        <strain evidence="10">DSA</strain>
    </source>
</reference>
<keyword evidence="5" id="KW-0547">Nucleotide-binding</keyword>
<name>A0AAW7ZIY7_9FIRM</name>
<evidence type="ECO:0000313" key="10">
    <source>
        <dbReference type="EMBL" id="MDO7788580.1"/>
    </source>
</evidence>
<evidence type="ECO:0000256" key="6">
    <source>
        <dbReference type="ARBA" id="ARBA00022777"/>
    </source>
</evidence>
<evidence type="ECO:0000256" key="5">
    <source>
        <dbReference type="ARBA" id="ARBA00022741"/>
    </source>
</evidence>
<dbReference type="SMART" id="SM00387">
    <property type="entry name" value="HATPase_c"/>
    <property type="match status" value="1"/>
</dbReference>
<dbReference type="RefSeq" id="WP_304544643.1">
    <property type="nucleotide sequence ID" value="NZ_JARPTC010000022.1"/>
</dbReference>
<dbReference type="GO" id="GO:0000155">
    <property type="term" value="F:phosphorelay sensor kinase activity"/>
    <property type="evidence" value="ECO:0007669"/>
    <property type="project" value="InterPro"/>
</dbReference>
<evidence type="ECO:0000256" key="8">
    <source>
        <dbReference type="ARBA" id="ARBA00023012"/>
    </source>
</evidence>
<evidence type="ECO:0000256" key="2">
    <source>
        <dbReference type="ARBA" id="ARBA00012438"/>
    </source>
</evidence>
<reference evidence="10" key="1">
    <citation type="journal article" date="2023" name="J. Hazard. Mater.">
        <title>Anaerobic biodegradation of pyrene and benzo[a]pyrene by a new sulfate-reducing Desulforamulus aquiferis strain DSA.</title>
        <authorList>
            <person name="Zhang Z."/>
            <person name="Sun J."/>
            <person name="Gong X."/>
            <person name="Wang C."/>
            <person name="Wang H."/>
        </authorList>
    </citation>
    <scope>NUCLEOTIDE SEQUENCE</scope>
    <source>
        <strain evidence="10">DSA</strain>
    </source>
</reference>
<keyword evidence="6 10" id="KW-0418">Kinase</keyword>
<dbReference type="Gene3D" id="3.30.565.10">
    <property type="entry name" value="Histidine kinase-like ATPase, C-terminal domain"/>
    <property type="match status" value="1"/>
</dbReference>
<dbReference type="PANTHER" id="PTHR24421:SF10">
    <property type="entry name" value="NITRATE_NITRITE SENSOR PROTEIN NARQ"/>
    <property type="match status" value="1"/>
</dbReference>
<dbReference type="GO" id="GO:0046983">
    <property type="term" value="F:protein dimerization activity"/>
    <property type="evidence" value="ECO:0007669"/>
    <property type="project" value="InterPro"/>
</dbReference>
<dbReference type="Gene3D" id="1.20.5.1930">
    <property type="match status" value="1"/>
</dbReference>
<evidence type="ECO:0000256" key="1">
    <source>
        <dbReference type="ARBA" id="ARBA00000085"/>
    </source>
</evidence>
<dbReference type="InterPro" id="IPR011712">
    <property type="entry name" value="Sig_transdc_His_kin_sub3_dim/P"/>
</dbReference>
<dbReference type="InterPro" id="IPR050482">
    <property type="entry name" value="Sensor_HK_TwoCompSys"/>
</dbReference>
<keyword evidence="3" id="KW-0597">Phosphoprotein</keyword>
<sequence length="232" mass="26022">MRANGITDRNLSLFVERVTRAQEDERLRISRELHDTTIQSLIMVLHQMERYLTNNHELNITHMRFLLNIQDSIKTILQEVRHFSQNLRPSIIDHLGLLPAIEFLLQSLESSSTVATILNIEGQSRPLNKETELVVFRIVQEALNNVKRHSEANLVEVTIIFAAEGIQFTIEDNGKGMGGSSNILDFMQRGKLGLAGMSERAKLLGGDMKVISSAGKGTVIKICIPENPTPNL</sequence>
<keyword evidence="8" id="KW-0902">Two-component regulatory system</keyword>
<dbReference type="SUPFAM" id="SSF55874">
    <property type="entry name" value="ATPase domain of HSP90 chaperone/DNA topoisomerase II/histidine kinase"/>
    <property type="match status" value="1"/>
</dbReference>
<evidence type="ECO:0000313" key="11">
    <source>
        <dbReference type="Proteomes" id="UP001172911"/>
    </source>
</evidence>
<keyword evidence="11" id="KW-1185">Reference proteome</keyword>
<dbReference type="AlphaFoldDB" id="A0AAW7ZIY7"/>
<feature type="domain" description="Histidine kinase/HSP90-like ATPase" evidence="9">
    <location>
        <begin position="130"/>
        <end position="228"/>
    </location>
</feature>
<evidence type="ECO:0000256" key="3">
    <source>
        <dbReference type="ARBA" id="ARBA00022553"/>
    </source>
</evidence>
<dbReference type="InterPro" id="IPR003594">
    <property type="entry name" value="HATPase_dom"/>
</dbReference>
<keyword evidence="4" id="KW-0808">Transferase</keyword>
<dbReference type="InterPro" id="IPR036890">
    <property type="entry name" value="HATPase_C_sf"/>
</dbReference>
<dbReference type="Pfam" id="PF07730">
    <property type="entry name" value="HisKA_3"/>
    <property type="match status" value="1"/>
</dbReference>
<keyword evidence="7" id="KW-0067">ATP-binding</keyword>
<dbReference type="Proteomes" id="UP001172911">
    <property type="component" value="Unassembled WGS sequence"/>
</dbReference>
<comment type="caution">
    <text evidence="10">The sequence shown here is derived from an EMBL/GenBank/DDBJ whole genome shotgun (WGS) entry which is preliminary data.</text>
</comment>
<dbReference type="GO" id="GO:0005524">
    <property type="term" value="F:ATP binding"/>
    <property type="evidence" value="ECO:0007669"/>
    <property type="project" value="UniProtKB-KW"/>
</dbReference>
<accession>A0AAW7ZIY7</accession>
<proteinExistence type="predicted"/>
<dbReference type="EMBL" id="JARPTC010000022">
    <property type="protein sequence ID" value="MDO7788580.1"/>
    <property type="molecule type" value="Genomic_DNA"/>
</dbReference>